<keyword evidence="4" id="KW-1185">Reference proteome</keyword>
<dbReference type="NCBIfam" id="NF038133">
    <property type="entry name" value="choice_anch_L"/>
    <property type="match status" value="1"/>
</dbReference>
<evidence type="ECO:0000256" key="1">
    <source>
        <dbReference type="SAM" id="MobiDB-lite"/>
    </source>
</evidence>
<organism evidence="3 4">
    <name type="scientific">Phaeobacter gallaeciensis</name>
    <dbReference type="NCBI Taxonomy" id="60890"/>
    <lineage>
        <taxon>Bacteria</taxon>
        <taxon>Pseudomonadati</taxon>
        <taxon>Pseudomonadota</taxon>
        <taxon>Alphaproteobacteria</taxon>
        <taxon>Rhodobacterales</taxon>
        <taxon>Roseobacteraceae</taxon>
        <taxon>Phaeobacter</taxon>
    </lineage>
</organism>
<protein>
    <recommendedName>
        <fullName evidence="2">Hedgehog/Intein (Hint) domain-containing protein</fullName>
    </recommendedName>
</protein>
<sequence>MPIASELPVDTSASAAQMADAMFGSGITVLNASYTGAKDASGIYSDGDTVASEITPSDTGVILSTGNAADVTNSSGDVNTSSRTTTRHGEAGDSDLTDLAGMQTYDAAVFEANFIPAGSTLTMQFVFSSEEYLEYVNKGFNDAVGVWVNGEQAELTIGSGDISIDNINDGSNQDLYVDNNQHDDTYNTEMDGFTITLTLTAPVKPGQVNSIKIGIADAGDDKYDSNLLIAGDSIQTALVAGDDAITLDEGSSDTLDVLTNDSHTPGTTLTITHINGQPVVAGSTVTLSGGQRITLNDDGTFDIAAQDDVDDPETTTFTYTVADGLGNTDTGLVKMTTVPCFVAGTLIDTAAGLQPVERLEPGTLVHTRDNGLQPLRWVGRSHRRAEGADAPVVLVAGALGDHAALELSPCHRVLVSSDRAELLFGAPQVLVKAKDLVNGDSIRMRRDGGPVTYVHLLFDRHEIIRGNGLESESYHPGLETAASFDGETRAEILHLIGGDWSAYGPSARPALKGYESQLLLKAG</sequence>
<accession>A0A1B0ZT53</accession>
<feature type="region of interest" description="Disordered" evidence="1">
    <location>
        <begin position="66"/>
        <end position="95"/>
    </location>
</feature>
<gene>
    <name evidence="3" type="ORF">JL2886_02446</name>
</gene>
<dbReference type="OrthoDB" id="6305173at2"/>
<dbReference type="InterPro" id="IPR028992">
    <property type="entry name" value="Hedgehog/Intein_dom"/>
</dbReference>
<dbReference type="Gene3D" id="2.170.16.10">
    <property type="entry name" value="Hedgehog/Intein (Hint) domain"/>
    <property type="match status" value="1"/>
</dbReference>
<dbReference type="SUPFAM" id="SSF51294">
    <property type="entry name" value="Hedgehog/intein (Hint) domain"/>
    <property type="match status" value="1"/>
</dbReference>
<dbReference type="Pfam" id="PF17963">
    <property type="entry name" value="Big_9"/>
    <property type="match status" value="1"/>
</dbReference>
<dbReference type="Pfam" id="PF13403">
    <property type="entry name" value="Hint_2"/>
    <property type="match status" value="1"/>
</dbReference>
<feature type="domain" description="Hedgehog/Intein (Hint)" evidence="2">
    <location>
        <begin position="339"/>
        <end position="477"/>
    </location>
</feature>
<dbReference type="AlphaFoldDB" id="A0A1B0ZT53"/>
<dbReference type="EMBL" id="CP015124">
    <property type="protein sequence ID" value="ANP37335.1"/>
    <property type="molecule type" value="Genomic_DNA"/>
</dbReference>
<proteinExistence type="predicted"/>
<evidence type="ECO:0000313" key="4">
    <source>
        <dbReference type="Proteomes" id="UP000092565"/>
    </source>
</evidence>
<dbReference type="InterPro" id="IPR036844">
    <property type="entry name" value="Hint_dom_sf"/>
</dbReference>
<dbReference type="Proteomes" id="UP000092565">
    <property type="component" value="Chromosome"/>
</dbReference>
<name>A0A1B0ZT53_9RHOB</name>
<dbReference type="InterPro" id="IPR049804">
    <property type="entry name" value="Choice_anch_L"/>
</dbReference>
<reference evidence="3 4" key="1">
    <citation type="submission" date="2016-04" db="EMBL/GenBank/DDBJ databases">
        <authorList>
            <person name="Evans L.H."/>
            <person name="Alamgir A."/>
            <person name="Owens N."/>
            <person name="Weber N.D."/>
            <person name="Virtaneva K."/>
            <person name="Barbian K."/>
            <person name="Babar A."/>
            <person name="Rosenke K."/>
        </authorList>
    </citation>
    <scope>NUCLEOTIDE SEQUENCE [LARGE SCALE GENOMIC DNA]</scope>
    <source>
        <strain evidence="3 4">JL2886</strain>
    </source>
</reference>
<evidence type="ECO:0000313" key="3">
    <source>
        <dbReference type="EMBL" id="ANP37335.1"/>
    </source>
</evidence>
<evidence type="ECO:0000259" key="2">
    <source>
        <dbReference type="Pfam" id="PF13403"/>
    </source>
</evidence>
<dbReference type="RefSeq" id="WP_065272172.1">
    <property type="nucleotide sequence ID" value="NZ_CP015124.1"/>
</dbReference>
<feature type="compositionally biased region" description="Polar residues" evidence="1">
    <location>
        <begin position="66"/>
        <end position="84"/>
    </location>
</feature>
<dbReference type="PATRIC" id="fig|60890.4.peg.2373"/>